<reference evidence="2" key="1">
    <citation type="submission" date="2016-11" db="UniProtKB">
        <authorList>
            <consortium name="WormBaseParasite"/>
        </authorList>
    </citation>
    <scope>IDENTIFICATION</scope>
</reference>
<proteinExistence type="predicted"/>
<dbReference type="eggNOG" id="KOG3969">
    <property type="taxonomic scope" value="Eukaryota"/>
</dbReference>
<organism evidence="1 2">
    <name type="scientific">Caenorhabditis tropicalis</name>
    <dbReference type="NCBI Taxonomy" id="1561998"/>
    <lineage>
        <taxon>Eukaryota</taxon>
        <taxon>Metazoa</taxon>
        <taxon>Ecdysozoa</taxon>
        <taxon>Nematoda</taxon>
        <taxon>Chromadorea</taxon>
        <taxon>Rhabditida</taxon>
        <taxon>Rhabditina</taxon>
        <taxon>Rhabditomorpha</taxon>
        <taxon>Rhabditoidea</taxon>
        <taxon>Rhabditidae</taxon>
        <taxon>Peloderinae</taxon>
        <taxon>Caenorhabditis</taxon>
    </lineage>
</organism>
<accession>A0A1I7TIT0</accession>
<dbReference type="Proteomes" id="UP000095282">
    <property type="component" value="Unplaced"/>
</dbReference>
<keyword evidence="1" id="KW-1185">Reference proteome</keyword>
<dbReference type="STRING" id="1561998.A0A1I7TIT0"/>
<name>A0A1I7TIT0_9PELO</name>
<sequence>MSTLLYLYAMVGGVKKSFIPLLFQSDGSQGILLANKSLFSEDKAYIEKLLKIAKLQEISRNYRTDAMPRQ</sequence>
<protein>
    <submittedName>
        <fullName evidence="2">Transcriptional regulator</fullName>
    </submittedName>
</protein>
<dbReference type="AlphaFoldDB" id="A0A1I7TIT0"/>
<evidence type="ECO:0000313" key="1">
    <source>
        <dbReference type="Proteomes" id="UP000095282"/>
    </source>
</evidence>
<evidence type="ECO:0000313" key="2">
    <source>
        <dbReference type="WBParaSite" id="Csp11.Scaffold626.g6345.t1"/>
    </source>
</evidence>
<dbReference type="WBParaSite" id="Csp11.Scaffold626.g6345.t1">
    <property type="protein sequence ID" value="Csp11.Scaffold626.g6345.t1"/>
    <property type="gene ID" value="Csp11.Scaffold626.g6345"/>
</dbReference>